<feature type="binding site" evidence="3">
    <location>
        <position position="113"/>
    </location>
    <ligand>
        <name>substrate</name>
    </ligand>
</feature>
<gene>
    <name evidence="6" type="ORF">FMM72_06985</name>
</gene>
<feature type="compositionally biased region" description="Basic and acidic residues" evidence="4">
    <location>
        <begin position="155"/>
        <end position="168"/>
    </location>
</feature>
<feature type="binding site" evidence="3">
    <location>
        <begin position="2"/>
        <end position="7"/>
    </location>
    <ligand>
        <name>substrate</name>
    </ligand>
</feature>
<dbReference type="Gene3D" id="3.10.490.10">
    <property type="entry name" value="Gamma-glutamyl cyclotransferase-like"/>
    <property type="match status" value="1"/>
</dbReference>
<evidence type="ECO:0000256" key="1">
    <source>
        <dbReference type="ARBA" id="ARBA00023239"/>
    </source>
</evidence>
<dbReference type="EMBL" id="VIQT01000009">
    <property type="protein sequence ID" value="NDO39002.1"/>
    <property type="molecule type" value="Genomic_DNA"/>
</dbReference>
<evidence type="ECO:0000313" key="6">
    <source>
        <dbReference type="EMBL" id="NDO39002.1"/>
    </source>
</evidence>
<dbReference type="InterPro" id="IPR017939">
    <property type="entry name" value="G-Glutamylcylcotransferase"/>
</dbReference>
<dbReference type="CDD" id="cd06661">
    <property type="entry name" value="GGCT_like"/>
    <property type="match status" value="1"/>
</dbReference>
<organism evidence="6 7">
    <name type="scientific">Anaerotruncus colihominis</name>
    <dbReference type="NCBI Taxonomy" id="169435"/>
    <lineage>
        <taxon>Bacteria</taxon>
        <taxon>Bacillati</taxon>
        <taxon>Bacillota</taxon>
        <taxon>Clostridia</taxon>
        <taxon>Eubacteriales</taxon>
        <taxon>Oscillospiraceae</taxon>
        <taxon>Anaerotruncus</taxon>
    </lineage>
</organism>
<dbReference type="GO" id="GO:0016740">
    <property type="term" value="F:transferase activity"/>
    <property type="evidence" value="ECO:0007669"/>
    <property type="project" value="UniProtKB-KW"/>
</dbReference>
<sequence length="168" mass="19353">MYFAYGSNINLGQMEYRCPDASVVGPVVLEGWELLFRRGGFATIAPKEGKTVQGLLWSITPACERSLDRYEGYPRFYDKKMVIVRDSEGRSLSVMAYIMDDRFREPMLPAESYYNGILEGYQQNGLPVSALKKAWEHAVREVHQETERINASIFDRPKPPKRRDGHDR</sequence>
<dbReference type="GO" id="GO:0003839">
    <property type="term" value="F:gamma-glutamylcyclotransferase activity"/>
    <property type="evidence" value="ECO:0007669"/>
    <property type="project" value="InterPro"/>
</dbReference>
<dbReference type="PANTHER" id="PTHR12935">
    <property type="entry name" value="GAMMA-GLUTAMYLCYCLOTRANSFERASE"/>
    <property type="match status" value="1"/>
</dbReference>
<accession>A0A845SXK3</accession>
<keyword evidence="1" id="KW-0456">Lyase</keyword>
<dbReference type="InterPro" id="IPR009288">
    <property type="entry name" value="AIG2-like_dom"/>
</dbReference>
<name>A0A845SXK3_9FIRM</name>
<reference evidence="6 7" key="1">
    <citation type="submission" date="2019-06" db="EMBL/GenBank/DDBJ databases">
        <title>Draft genome sequences of 15 bacterial species constituting the stable defined intestinal microbiota of the GM15 gnotobiotic mouse model.</title>
        <authorList>
            <person name="Elie C."/>
            <person name="Mathieu A."/>
            <person name="Saliou A."/>
            <person name="Darnaud M."/>
            <person name="Leulier F."/>
            <person name="Tamellini A."/>
        </authorList>
    </citation>
    <scope>NUCLEOTIDE SEQUENCE [LARGE SCALE GENOMIC DNA]</scope>
    <source>
        <strain evidence="6 7">JM4-15</strain>
    </source>
</reference>
<dbReference type="SUPFAM" id="SSF110857">
    <property type="entry name" value="Gamma-glutamyl cyclotransferase-like"/>
    <property type="match status" value="1"/>
</dbReference>
<feature type="domain" description="Gamma-glutamylcyclotransferase AIG2-like" evidence="5">
    <location>
        <begin position="2"/>
        <end position="102"/>
    </location>
</feature>
<keyword evidence="6" id="KW-0808">Transferase</keyword>
<dbReference type="PANTHER" id="PTHR12935:SF0">
    <property type="entry name" value="GAMMA-GLUTAMYLCYCLOTRANSFERASE"/>
    <property type="match status" value="1"/>
</dbReference>
<evidence type="ECO:0000256" key="3">
    <source>
        <dbReference type="PIRSR" id="PIRSR617939-2"/>
    </source>
</evidence>
<protein>
    <submittedName>
        <fullName evidence="6">Gamma-glutamylcyclotransferase</fullName>
    </submittedName>
</protein>
<feature type="active site" description="Proton acceptor" evidence="2">
    <location>
        <position position="71"/>
    </location>
</feature>
<evidence type="ECO:0000259" key="5">
    <source>
        <dbReference type="Pfam" id="PF06094"/>
    </source>
</evidence>
<evidence type="ECO:0000256" key="2">
    <source>
        <dbReference type="PIRSR" id="PIRSR617939-1"/>
    </source>
</evidence>
<evidence type="ECO:0000256" key="4">
    <source>
        <dbReference type="SAM" id="MobiDB-lite"/>
    </source>
</evidence>
<dbReference type="Proteomes" id="UP000462501">
    <property type="component" value="Unassembled WGS sequence"/>
</dbReference>
<dbReference type="InterPro" id="IPR036568">
    <property type="entry name" value="GGCT-like_sf"/>
</dbReference>
<dbReference type="InterPro" id="IPR013024">
    <property type="entry name" value="GGCT-like"/>
</dbReference>
<feature type="region of interest" description="Disordered" evidence="4">
    <location>
        <begin position="149"/>
        <end position="168"/>
    </location>
</feature>
<proteinExistence type="predicted"/>
<dbReference type="Pfam" id="PF06094">
    <property type="entry name" value="GGACT"/>
    <property type="match status" value="1"/>
</dbReference>
<dbReference type="AlphaFoldDB" id="A0A845SXK3"/>
<evidence type="ECO:0000313" key="7">
    <source>
        <dbReference type="Proteomes" id="UP000462501"/>
    </source>
</evidence>
<comment type="caution">
    <text evidence="6">The sequence shown here is derived from an EMBL/GenBank/DDBJ whole genome shotgun (WGS) entry which is preliminary data.</text>
</comment>